<evidence type="ECO:0008006" key="3">
    <source>
        <dbReference type="Google" id="ProtNLM"/>
    </source>
</evidence>
<evidence type="ECO:0000313" key="2">
    <source>
        <dbReference type="Proteomes" id="UP000605848"/>
    </source>
</evidence>
<dbReference type="AlphaFoldDB" id="A0A936ZCQ8"/>
<dbReference type="PANTHER" id="PTHR46889:SF4">
    <property type="entry name" value="TRANSPOSASE INSO FOR INSERTION SEQUENCE ELEMENT IS911B-RELATED"/>
    <property type="match status" value="1"/>
</dbReference>
<gene>
    <name evidence="1" type="ORF">JKG68_31820</name>
</gene>
<dbReference type="Proteomes" id="UP000605848">
    <property type="component" value="Unassembled WGS sequence"/>
</dbReference>
<dbReference type="EMBL" id="JAEQMY010000225">
    <property type="protein sequence ID" value="MBL0408456.1"/>
    <property type="molecule type" value="Genomic_DNA"/>
</dbReference>
<dbReference type="InterPro" id="IPR050900">
    <property type="entry name" value="Transposase_IS3/IS150/IS904"/>
</dbReference>
<evidence type="ECO:0000313" key="1">
    <source>
        <dbReference type="EMBL" id="MBL0408456.1"/>
    </source>
</evidence>
<proteinExistence type="predicted"/>
<reference evidence="1" key="1">
    <citation type="submission" date="2021-01" db="EMBL/GenBank/DDBJ databases">
        <title>Microvirga sp.</title>
        <authorList>
            <person name="Kim M.K."/>
        </authorList>
    </citation>
    <scope>NUCLEOTIDE SEQUENCE</scope>
    <source>
        <strain evidence="1">5420S-16</strain>
    </source>
</reference>
<accession>A0A936ZCQ8</accession>
<keyword evidence="2" id="KW-1185">Reference proteome</keyword>
<dbReference type="PANTHER" id="PTHR46889">
    <property type="entry name" value="TRANSPOSASE INSF FOR INSERTION SEQUENCE IS3B-RELATED"/>
    <property type="match status" value="1"/>
</dbReference>
<comment type="caution">
    <text evidence="1">The sequence shown here is derived from an EMBL/GenBank/DDBJ whole genome shotgun (WGS) entry which is preliminary data.</text>
</comment>
<sequence length="65" mass="7692">MQEEGLTVGRRRTVRLRRENGLKARQKRRFKRTADSHHAFPITANLIDQDFSAERPDQKWAEDIS</sequence>
<name>A0A936ZCQ8_9HYPH</name>
<protein>
    <recommendedName>
        <fullName evidence="3">Transposase</fullName>
    </recommendedName>
</protein>
<organism evidence="1 2">
    <name type="scientific">Microvirga aerilata</name>
    <dbReference type="NCBI Taxonomy" id="670292"/>
    <lineage>
        <taxon>Bacteria</taxon>
        <taxon>Pseudomonadati</taxon>
        <taxon>Pseudomonadota</taxon>
        <taxon>Alphaproteobacteria</taxon>
        <taxon>Hyphomicrobiales</taxon>
        <taxon>Methylobacteriaceae</taxon>
        <taxon>Microvirga</taxon>
    </lineage>
</organism>